<proteinExistence type="predicted"/>
<accession>A0ABP9KH48</accession>
<dbReference type="PANTHER" id="PTHR45527:SF1">
    <property type="entry name" value="FATTY ACID SYNTHASE"/>
    <property type="match status" value="1"/>
</dbReference>
<evidence type="ECO:0000259" key="2">
    <source>
        <dbReference type="Pfam" id="PF00668"/>
    </source>
</evidence>
<dbReference type="Proteomes" id="UP001500124">
    <property type="component" value="Unassembled WGS sequence"/>
</dbReference>
<comment type="caution">
    <text evidence="3">The sequence shown here is derived from an EMBL/GenBank/DDBJ whole genome shotgun (WGS) entry which is preliminary data.</text>
</comment>
<name>A0ABP9KH48_9ACTN</name>
<organism evidence="3 4">
    <name type="scientific">Streptomyces similanensis</name>
    <dbReference type="NCBI Taxonomy" id="1274988"/>
    <lineage>
        <taxon>Bacteria</taxon>
        <taxon>Bacillati</taxon>
        <taxon>Actinomycetota</taxon>
        <taxon>Actinomycetes</taxon>
        <taxon>Kitasatosporales</taxon>
        <taxon>Streptomycetaceae</taxon>
        <taxon>Streptomyces</taxon>
    </lineage>
</organism>
<dbReference type="SUPFAM" id="SSF52777">
    <property type="entry name" value="CoA-dependent acyltransferases"/>
    <property type="match status" value="2"/>
</dbReference>
<dbReference type="EMBL" id="BAABKC010000044">
    <property type="protein sequence ID" value="GAA5056761.1"/>
    <property type="molecule type" value="Genomic_DNA"/>
</dbReference>
<feature type="compositionally biased region" description="Gly residues" evidence="1">
    <location>
        <begin position="472"/>
        <end position="488"/>
    </location>
</feature>
<keyword evidence="4" id="KW-1185">Reference proteome</keyword>
<feature type="region of interest" description="Disordered" evidence="1">
    <location>
        <begin position="463"/>
        <end position="488"/>
    </location>
</feature>
<evidence type="ECO:0000313" key="4">
    <source>
        <dbReference type="Proteomes" id="UP001500124"/>
    </source>
</evidence>
<dbReference type="InterPro" id="IPR001242">
    <property type="entry name" value="Condensation_dom"/>
</dbReference>
<protein>
    <recommendedName>
        <fullName evidence="2">Condensation domain-containing protein</fullName>
    </recommendedName>
</protein>
<gene>
    <name evidence="3" type="ORF">GCM10023336_29930</name>
</gene>
<dbReference type="InterPro" id="IPR023213">
    <property type="entry name" value="CAT-like_dom_sf"/>
</dbReference>
<dbReference type="RefSeq" id="WP_345668750.1">
    <property type="nucleotide sequence ID" value="NZ_BAABKC010000044.1"/>
</dbReference>
<dbReference type="Pfam" id="PF00668">
    <property type="entry name" value="Condensation"/>
    <property type="match status" value="1"/>
</dbReference>
<reference evidence="4" key="1">
    <citation type="journal article" date="2019" name="Int. J. Syst. Evol. Microbiol.">
        <title>The Global Catalogue of Microorganisms (GCM) 10K type strain sequencing project: providing services to taxonomists for standard genome sequencing and annotation.</title>
        <authorList>
            <consortium name="The Broad Institute Genomics Platform"/>
            <consortium name="The Broad Institute Genome Sequencing Center for Infectious Disease"/>
            <person name="Wu L."/>
            <person name="Ma J."/>
        </authorList>
    </citation>
    <scope>NUCLEOTIDE SEQUENCE [LARGE SCALE GENOMIC DNA]</scope>
    <source>
        <strain evidence="4">JCM 18410</strain>
    </source>
</reference>
<evidence type="ECO:0000313" key="3">
    <source>
        <dbReference type="EMBL" id="GAA5056761.1"/>
    </source>
</evidence>
<sequence>MAHTDPEDGGLPLSVGQEGLWLLHQLAPDSSTYHLAGGVRMEPVPDPGILARAVDAVTERHSMLRSVYAGTEAGPRRRVLPPGRTGRLTVREAPGADDEELRRLIDAEVAAPFDLGGEGPFRAVLINRGPDAVVLVVTHHIATDALSQWLLWRDLLTAFAAAAEGADPALKPPVTDYGHFVAAERTLLESSRGARQAEFWQEQCAGSQAAEFPTDRPRPRTPSYQGASLVRRLPDDLSERIRRTAADREVSPFAVALGALQALVNRWTGMRDFLIACPASVRRGAAREDVGYYVNPVLVRAEVGRADTLGEVIDRAADRLRQATARATYPYPLVAQAAPSGGPLYRISMTMVATDRFGGGFAVAAAGVPLRIAGHSFTYLEIPHLEGQCDISLEVTSDANGLSLALRYDTALFERDTVERLFDQYVRFLTTAVEDAGRPVGRVPLTGGDDRRALLALGAGPAAAGTTDAGTAGVGTAGAGSGHPGGAS</sequence>
<dbReference type="Gene3D" id="3.30.559.10">
    <property type="entry name" value="Chloramphenicol acetyltransferase-like domain"/>
    <property type="match status" value="1"/>
</dbReference>
<dbReference type="PANTHER" id="PTHR45527">
    <property type="entry name" value="NONRIBOSOMAL PEPTIDE SYNTHETASE"/>
    <property type="match status" value="1"/>
</dbReference>
<feature type="domain" description="Condensation" evidence="2">
    <location>
        <begin position="11"/>
        <end position="454"/>
    </location>
</feature>
<dbReference type="Gene3D" id="3.30.559.30">
    <property type="entry name" value="Nonribosomal peptide synthetase, condensation domain"/>
    <property type="match status" value="1"/>
</dbReference>
<evidence type="ECO:0000256" key="1">
    <source>
        <dbReference type="SAM" id="MobiDB-lite"/>
    </source>
</evidence>